<keyword evidence="3" id="KW-1185">Reference proteome</keyword>
<evidence type="ECO:0000256" key="1">
    <source>
        <dbReference type="SAM" id="MobiDB-lite"/>
    </source>
</evidence>
<evidence type="ECO:0000313" key="2">
    <source>
        <dbReference type="EMBL" id="KAK7505202.1"/>
    </source>
</evidence>
<accession>A0ABD0M0J4</accession>
<dbReference type="AlphaFoldDB" id="A0ABD0M0J4"/>
<sequence>MVPRASQKKKKKHLEDLHRCDRVKYFHFNDPPFANEAQPHPPPLYPPPSPPHLLLGTCALCFPSRHSRKHQPNIDGSCSFLARPSQSFSWEKTPREGAHSVAAGAEGRRETMLGGRRLKGDNTPYLPGQSGCDR</sequence>
<gene>
    <name evidence="2" type="ORF">BaRGS_00003364</name>
</gene>
<evidence type="ECO:0000313" key="3">
    <source>
        <dbReference type="Proteomes" id="UP001519460"/>
    </source>
</evidence>
<feature type="region of interest" description="Disordered" evidence="1">
    <location>
        <begin position="89"/>
        <end position="134"/>
    </location>
</feature>
<organism evidence="2 3">
    <name type="scientific">Batillaria attramentaria</name>
    <dbReference type="NCBI Taxonomy" id="370345"/>
    <lineage>
        <taxon>Eukaryota</taxon>
        <taxon>Metazoa</taxon>
        <taxon>Spiralia</taxon>
        <taxon>Lophotrochozoa</taxon>
        <taxon>Mollusca</taxon>
        <taxon>Gastropoda</taxon>
        <taxon>Caenogastropoda</taxon>
        <taxon>Sorbeoconcha</taxon>
        <taxon>Cerithioidea</taxon>
        <taxon>Batillariidae</taxon>
        <taxon>Batillaria</taxon>
    </lineage>
</organism>
<name>A0ABD0M0J4_9CAEN</name>
<comment type="caution">
    <text evidence="2">The sequence shown here is derived from an EMBL/GenBank/DDBJ whole genome shotgun (WGS) entry which is preliminary data.</text>
</comment>
<proteinExistence type="predicted"/>
<dbReference type="EMBL" id="JACVVK020000011">
    <property type="protein sequence ID" value="KAK7505202.1"/>
    <property type="molecule type" value="Genomic_DNA"/>
</dbReference>
<dbReference type="Proteomes" id="UP001519460">
    <property type="component" value="Unassembled WGS sequence"/>
</dbReference>
<reference evidence="2 3" key="1">
    <citation type="journal article" date="2023" name="Sci. Data">
        <title>Genome assembly of the Korean intertidal mud-creeper Batillaria attramentaria.</title>
        <authorList>
            <person name="Patra A.K."/>
            <person name="Ho P.T."/>
            <person name="Jun S."/>
            <person name="Lee S.J."/>
            <person name="Kim Y."/>
            <person name="Won Y.J."/>
        </authorList>
    </citation>
    <scope>NUCLEOTIDE SEQUENCE [LARGE SCALE GENOMIC DNA]</scope>
    <source>
        <strain evidence="2">Wonlab-2016</strain>
    </source>
</reference>
<protein>
    <submittedName>
        <fullName evidence="2">Uncharacterized protein</fullName>
    </submittedName>
</protein>